<gene>
    <name evidence="1" type="ORF">Tco_0751725</name>
</gene>
<keyword evidence="2" id="KW-1185">Reference proteome</keyword>
<evidence type="ECO:0000313" key="1">
    <source>
        <dbReference type="EMBL" id="GJS85184.1"/>
    </source>
</evidence>
<dbReference type="Proteomes" id="UP001151760">
    <property type="component" value="Unassembled WGS sequence"/>
</dbReference>
<name>A0ABQ4Z4T7_9ASTR</name>
<accession>A0ABQ4Z4T7</accession>
<evidence type="ECO:0000313" key="2">
    <source>
        <dbReference type="Proteomes" id="UP001151760"/>
    </source>
</evidence>
<reference evidence="1" key="2">
    <citation type="submission" date="2022-01" db="EMBL/GenBank/DDBJ databases">
        <authorList>
            <person name="Yamashiro T."/>
            <person name="Shiraishi A."/>
            <person name="Satake H."/>
            <person name="Nakayama K."/>
        </authorList>
    </citation>
    <scope>NUCLEOTIDE SEQUENCE</scope>
</reference>
<comment type="caution">
    <text evidence="1">The sequence shown here is derived from an EMBL/GenBank/DDBJ whole genome shotgun (WGS) entry which is preliminary data.</text>
</comment>
<organism evidence="1 2">
    <name type="scientific">Tanacetum coccineum</name>
    <dbReference type="NCBI Taxonomy" id="301880"/>
    <lineage>
        <taxon>Eukaryota</taxon>
        <taxon>Viridiplantae</taxon>
        <taxon>Streptophyta</taxon>
        <taxon>Embryophyta</taxon>
        <taxon>Tracheophyta</taxon>
        <taxon>Spermatophyta</taxon>
        <taxon>Magnoliopsida</taxon>
        <taxon>eudicotyledons</taxon>
        <taxon>Gunneridae</taxon>
        <taxon>Pentapetalae</taxon>
        <taxon>asterids</taxon>
        <taxon>campanulids</taxon>
        <taxon>Asterales</taxon>
        <taxon>Asteraceae</taxon>
        <taxon>Asteroideae</taxon>
        <taxon>Anthemideae</taxon>
        <taxon>Anthemidinae</taxon>
        <taxon>Tanacetum</taxon>
    </lineage>
</organism>
<evidence type="ECO:0008006" key="3">
    <source>
        <dbReference type="Google" id="ProtNLM"/>
    </source>
</evidence>
<dbReference type="EMBL" id="BQNB010011031">
    <property type="protein sequence ID" value="GJS85184.1"/>
    <property type="molecule type" value="Genomic_DNA"/>
</dbReference>
<sequence length="338" mass="38060">MADNRTMAELLQAPTEGYEDAIVIPKINANFELKHGLINLVQNKQFFFGHDKEDHISLSVYFNKITSTMRFPDIPSTSIKLMFFPFSLEDAIECLKIIESKSKVHNSRNKAVVAKVSSNSSTPGISPDVAALTTEVSELKNMMKTMLFIKQEPQAHRTDPVKAGQAELNQNDFQKSFNDSQKKQDDFQNMMLSFMQNYHNSNTASTSRSGALPGQTVTNPREHVNVITTRSGSESTTQSPPPEDQDSIFIEILKPRAKKTVIQEPNSYQLKLPYPERMKVREKDKPSTQQAEKLEEIAITTVNAECSAIILNKVPEKLKDPGKFLIPCALQELIRLML</sequence>
<reference evidence="1" key="1">
    <citation type="journal article" date="2022" name="Int. J. Mol. Sci.">
        <title>Draft Genome of Tanacetum Coccineum: Genomic Comparison of Closely Related Tanacetum-Family Plants.</title>
        <authorList>
            <person name="Yamashiro T."/>
            <person name="Shiraishi A."/>
            <person name="Nakayama K."/>
            <person name="Satake H."/>
        </authorList>
    </citation>
    <scope>NUCLEOTIDE SEQUENCE</scope>
</reference>
<proteinExistence type="predicted"/>
<protein>
    <recommendedName>
        <fullName evidence="3">Reverse transcriptase domain-containing protein</fullName>
    </recommendedName>
</protein>